<proteinExistence type="predicted"/>
<gene>
    <name evidence="8" type="ORF">PF010_g12738</name>
</gene>
<evidence type="ECO:0000313" key="8">
    <source>
        <dbReference type="EMBL" id="KAE9106108.1"/>
    </source>
</evidence>
<evidence type="ECO:0000256" key="4">
    <source>
        <dbReference type="ARBA" id="ARBA00022989"/>
    </source>
</evidence>
<evidence type="ECO:0000313" key="9">
    <source>
        <dbReference type="Proteomes" id="UP000488956"/>
    </source>
</evidence>
<comment type="subcellular location">
    <subcellularLocation>
        <location evidence="1">Membrane</location>
        <topology evidence="1">Multi-pass membrane protein</topology>
    </subcellularLocation>
</comment>
<dbReference type="Gene3D" id="1.20.1250.20">
    <property type="entry name" value="MFS general substrate transporter like domains"/>
    <property type="match status" value="1"/>
</dbReference>
<dbReference type="InterPro" id="IPR005828">
    <property type="entry name" value="MFS_sugar_transport-like"/>
</dbReference>
<feature type="domain" description="Major facilitator superfamily (MFS) profile" evidence="7">
    <location>
        <begin position="1"/>
        <end position="67"/>
    </location>
</feature>
<dbReference type="InterPro" id="IPR020846">
    <property type="entry name" value="MFS_dom"/>
</dbReference>
<dbReference type="GO" id="GO:0016020">
    <property type="term" value="C:membrane"/>
    <property type="evidence" value="ECO:0007669"/>
    <property type="project" value="UniProtKB-SubCell"/>
</dbReference>
<evidence type="ECO:0000256" key="2">
    <source>
        <dbReference type="ARBA" id="ARBA00022448"/>
    </source>
</evidence>
<comment type="caution">
    <text evidence="8">The sequence shown here is derived from an EMBL/GenBank/DDBJ whole genome shotgun (WGS) entry which is preliminary data.</text>
</comment>
<accession>A0A6G0L2P0</accession>
<feature type="transmembrane region" description="Helical" evidence="6">
    <location>
        <begin position="12"/>
        <end position="33"/>
    </location>
</feature>
<evidence type="ECO:0000256" key="3">
    <source>
        <dbReference type="ARBA" id="ARBA00022692"/>
    </source>
</evidence>
<organism evidence="8 9">
    <name type="scientific">Phytophthora fragariae</name>
    <dbReference type="NCBI Taxonomy" id="53985"/>
    <lineage>
        <taxon>Eukaryota</taxon>
        <taxon>Sar</taxon>
        <taxon>Stramenopiles</taxon>
        <taxon>Oomycota</taxon>
        <taxon>Peronosporomycetes</taxon>
        <taxon>Peronosporales</taxon>
        <taxon>Peronosporaceae</taxon>
        <taxon>Phytophthora</taxon>
    </lineage>
</organism>
<dbReference type="InterPro" id="IPR036259">
    <property type="entry name" value="MFS_trans_sf"/>
</dbReference>
<dbReference type="AlphaFoldDB" id="A0A6G0L2P0"/>
<reference evidence="8 9" key="1">
    <citation type="submission" date="2018-09" db="EMBL/GenBank/DDBJ databases">
        <title>Genomic investigation of the strawberry pathogen Phytophthora fragariae indicates pathogenicity is determined by transcriptional variation in three key races.</title>
        <authorList>
            <person name="Adams T.M."/>
            <person name="Armitage A.D."/>
            <person name="Sobczyk M.K."/>
            <person name="Bates H.J."/>
            <person name="Dunwell J.M."/>
            <person name="Nellist C.F."/>
            <person name="Harrison R.J."/>
        </authorList>
    </citation>
    <scope>NUCLEOTIDE SEQUENCE [LARGE SCALE GENOMIC DNA]</scope>
    <source>
        <strain evidence="8 9">ONT-3</strain>
    </source>
</reference>
<dbReference type="SUPFAM" id="SSF103473">
    <property type="entry name" value="MFS general substrate transporter"/>
    <property type="match status" value="1"/>
</dbReference>
<dbReference type="InterPro" id="IPR045263">
    <property type="entry name" value="GLUT"/>
</dbReference>
<evidence type="ECO:0000256" key="5">
    <source>
        <dbReference type="ARBA" id="ARBA00023136"/>
    </source>
</evidence>
<dbReference type="Proteomes" id="UP000488956">
    <property type="component" value="Unassembled WGS sequence"/>
</dbReference>
<keyword evidence="2" id="KW-0813">Transport</keyword>
<dbReference type="PANTHER" id="PTHR23503:SF8">
    <property type="entry name" value="FACILITATED GLUCOSE TRANSPORTER PROTEIN 1"/>
    <property type="match status" value="1"/>
</dbReference>
<dbReference type="PANTHER" id="PTHR23503">
    <property type="entry name" value="SOLUTE CARRIER FAMILY 2"/>
    <property type="match status" value="1"/>
</dbReference>
<protein>
    <recommendedName>
        <fullName evidence="7">Major facilitator superfamily (MFS) profile domain-containing protein</fullName>
    </recommendedName>
</protein>
<feature type="transmembrane region" description="Helical" evidence="6">
    <location>
        <begin position="45"/>
        <end position="63"/>
    </location>
</feature>
<keyword evidence="5 6" id="KW-0472">Membrane</keyword>
<dbReference type="PROSITE" id="PS50850">
    <property type="entry name" value="MFS"/>
    <property type="match status" value="1"/>
</dbReference>
<keyword evidence="3 6" id="KW-0812">Transmembrane</keyword>
<sequence>MIAEFFPDSARGAAVGICVFLKWTCALIIGIAFPYVQDAITDYSFTPFLGTTVLSIIFIYFMVPETSDLTIAEIQDGFRGDQNLHSAKSQQ</sequence>
<name>A0A6G0L2P0_9STRA</name>
<dbReference type="EMBL" id="QXFX01000721">
    <property type="protein sequence ID" value="KAE9106108.1"/>
    <property type="molecule type" value="Genomic_DNA"/>
</dbReference>
<dbReference type="GO" id="GO:0015149">
    <property type="term" value="F:hexose transmembrane transporter activity"/>
    <property type="evidence" value="ECO:0007669"/>
    <property type="project" value="TreeGrafter"/>
</dbReference>
<keyword evidence="4 6" id="KW-1133">Transmembrane helix</keyword>
<dbReference type="Pfam" id="PF00083">
    <property type="entry name" value="Sugar_tr"/>
    <property type="match status" value="1"/>
</dbReference>
<evidence type="ECO:0000256" key="6">
    <source>
        <dbReference type="SAM" id="Phobius"/>
    </source>
</evidence>
<evidence type="ECO:0000259" key="7">
    <source>
        <dbReference type="PROSITE" id="PS50850"/>
    </source>
</evidence>
<evidence type="ECO:0000256" key="1">
    <source>
        <dbReference type="ARBA" id="ARBA00004141"/>
    </source>
</evidence>